<feature type="compositionally biased region" description="Low complexity" evidence="1">
    <location>
        <begin position="141"/>
        <end position="170"/>
    </location>
</feature>
<feature type="region of interest" description="Disordered" evidence="1">
    <location>
        <begin position="137"/>
        <end position="170"/>
    </location>
</feature>
<dbReference type="AlphaFoldDB" id="A0A0D7BC31"/>
<feature type="non-terminal residue" evidence="2">
    <location>
        <position position="1"/>
    </location>
</feature>
<dbReference type="Gene3D" id="2.60.40.420">
    <property type="entry name" value="Cupredoxins - blue copper proteins"/>
    <property type="match status" value="1"/>
</dbReference>
<protein>
    <submittedName>
        <fullName evidence="2">Uncharacterized protein</fullName>
    </submittedName>
</protein>
<dbReference type="PANTHER" id="PTHR34883">
    <property type="entry name" value="SERINE-RICH PROTEIN, PUTATIVE-RELATED-RELATED"/>
    <property type="match status" value="1"/>
</dbReference>
<name>A0A0D7BC31_9AGAR</name>
<keyword evidence="3" id="KW-1185">Reference proteome</keyword>
<dbReference type="SUPFAM" id="SSF49503">
    <property type="entry name" value="Cupredoxins"/>
    <property type="match status" value="1"/>
</dbReference>
<accession>A0A0D7BC31</accession>
<evidence type="ECO:0000256" key="1">
    <source>
        <dbReference type="SAM" id="MobiDB-lite"/>
    </source>
</evidence>
<dbReference type="OrthoDB" id="2331100at2759"/>
<proteinExistence type="predicted"/>
<dbReference type="PANTHER" id="PTHR34883:SF4">
    <property type="entry name" value="CUPREDOXIN"/>
    <property type="match status" value="1"/>
</dbReference>
<dbReference type="EMBL" id="KN880510">
    <property type="protein sequence ID" value="KIY68102.1"/>
    <property type="molecule type" value="Genomic_DNA"/>
</dbReference>
<organism evidence="2 3">
    <name type="scientific">Cylindrobasidium torrendii FP15055 ss-10</name>
    <dbReference type="NCBI Taxonomy" id="1314674"/>
    <lineage>
        <taxon>Eukaryota</taxon>
        <taxon>Fungi</taxon>
        <taxon>Dikarya</taxon>
        <taxon>Basidiomycota</taxon>
        <taxon>Agaricomycotina</taxon>
        <taxon>Agaricomycetes</taxon>
        <taxon>Agaricomycetidae</taxon>
        <taxon>Agaricales</taxon>
        <taxon>Marasmiineae</taxon>
        <taxon>Physalacriaceae</taxon>
        <taxon>Cylindrobasidium</taxon>
    </lineage>
</organism>
<reference evidence="2 3" key="1">
    <citation type="journal article" date="2015" name="Fungal Genet. Biol.">
        <title>Evolution of novel wood decay mechanisms in Agaricales revealed by the genome sequences of Fistulina hepatica and Cylindrobasidium torrendii.</title>
        <authorList>
            <person name="Floudas D."/>
            <person name="Held B.W."/>
            <person name="Riley R."/>
            <person name="Nagy L.G."/>
            <person name="Koehler G."/>
            <person name="Ransdell A.S."/>
            <person name="Younus H."/>
            <person name="Chow J."/>
            <person name="Chiniquy J."/>
            <person name="Lipzen A."/>
            <person name="Tritt A."/>
            <person name="Sun H."/>
            <person name="Haridas S."/>
            <person name="LaButti K."/>
            <person name="Ohm R.A."/>
            <person name="Kues U."/>
            <person name="Blanchette R.A."/>
            <person name="Grigoriev I.V."/>
            <person name="Minto R.E."/>
            <person name="Hibbett D.S."/>
        </authorList>
    </citation>
    <scope>NUCLEOTIDE SEQUENCE [LARGE SCALE GENOMIC DNA]</scope>
    <source>
        <strain evidence="2 3">FP15055 ss-10</strain>
    </source>
</reference>
<sequence>LQLATAAFSAGAEIWIQVGESSDSDSVFNPQTVTAALNDIVFFNFTNGNHTVTQSLFASPCVKANAANLTVNGFDSGFQNASTIDPGYRFSVPITAAIENTTQWFFDYNTCGEGGVGGINVNESSWETLDGFVRNADRLNGSDSTSSQTSTSRTQTSGSPSSTSSSGSGADGAAGVRASVLGAGAIVLPIVVAGLFL</sequence>
<evidence type="ECO:0000313" key="3">
    <source>
        <dbReference type="Proteomes" id="UP000054007"/>
    </source>
</evidence>
<dbReference type="InterPro" id="IPR052953">
    <property type="entry name" value="Ser-rich/MCO-related"/>
</dbReference>
<dbReference type="InterPro" id="IPR008972">
    <property type="entry name" value="Cupredoxin"/>
</dbReference>
<gene>
    <name evidence="2" type="ORF">CYLTODRAFT_351994</name>
</gene>
<evidence type="ECO:0000313" key="2">
    <source>
        <dbReference type="EMBL" id="KIY68102.1"/>
    </source>
</evidence>
<dbReference type="Proteomes" id="UP000054007">
    <property type="component" value="Unassembled WGS sequence"/>
</dbReference>